<evidence type="ECO:0000256" key="2">
    <source>
        <dbReference type="SAM" id="MobiDB-lite"/>
    </source>
</evidence>
<feature type="coiled-coil region" evidence="1">
    <location>
        <begin position="15"/>
        <end position="194"/>
    </location>
</feature>
<evidence type="ECO:0000313" key="3">
    <source>
        <dbReference type="EMBL" id="EJK49030.1"/>
    </source>
</evidence>
<proteinExistence type="predicted"/>
<organism evidence="3 4">
    <name type="scientific">Thalassiosira oceanica</name>
    <name type="common">Marine diatom</name>
    <dbReference type="NCBI Taxonomy" id="159749"/>
    <lineage>
        <taxon>Eukaryota</taxon>
        <taxon>Sar</taxon>
        <taxon>Stramenopiles</taxon>
        <taxon>Ochrophyta</taxon>
        <taxon>Bacillariophyta</taxon>
        <taxon>Coscinodiscophyceae</taxon>
        <taxon>Thalassiosirophycidae</taxon>
        <taxon>Thalassiosirales</taxon>
        <taxon>Thalassiosiraceae</taxon>
        <taxon>Thalassiosira</taxon>
    </lineage>
</organism>
<gene>
    <name evidence="3" type="ORF">THAOC_32130</name>
</gene>
<sequence length="371" mass="41983">MVESDRALVKVARQKEAVVKERDALVKENARLEETIKREADAAKDSLACQDAETESLNIRLRESEEALASATEEVERFKAARDALAKEKADLEEERGALETKLELASSMWDDEKKKLETRVLESDQTLVLVAQEKESLENAKEETERKLVEELERLKDAYAMQVEEAEGMHMRLNQTESTLSSVTKEKDSLEAERHAIVSTLCEHPAASVPPAAPLLQIPISASGESEMERMQAFYAQEKREMMERQAGLERMLKDALHAEDKENPRRAPENPHKKTLQQLALQMKKSSPSPNKPPMPQPLSAKSLAPFSPRALQSSKSQRTRTRSPSPFKKHRRPSLLDNIHPLDEKSTTRTRVALDSPMRRREAPIDPE</sequence>
<protein>
    <submittedName>
        <fullName evidence="3">Uncharacterized protein</fullName>
    </submittedName>
</protein>
<evidence type="ECO:0000256" key="1">
    <source>
        <dbReference type="SAM" id="Coils"/>
    </source>
</evidence>
<comment type="caution">
    <text evidence="3">The sequence shown here is derived from an EMBL/GenBank/DDBJ whole genome shotgun (WGS) entry which is preliminary data.</text>
</comment>
<accession>K0R7T3</accession>
<feature type="compositionally biased region" description="Basic and acidic residues" evidence="2">
    <location>
        <begin position="360"/>
        <end position="371"/>
    </location>
</feature>
<dbReference type="EMBL" id="AGNL01045190">
    <property type="protein sequence ID" value="EJK49030.1"/>
    <property type="molecule type" value="Genomic_DNA"/>
</dbReference>
<feature type="compositionally biased region" description="Basic and acidic residues" evidence="2">
    <location>
        <begin position="262"/>
        <end position="274"/>
    </location>
</feature>
<dbReference type="AlphaFoldDB" id="K0R7T3"/>
<keyword evidence="1" id="KW-0175">Coiled coil</keyword>
<evidence type="ECO:0000313" key="4">
    <source>
        <dbReference type="Proteomes" id="UP000266841"/>
    </source>
</evidence>
<feature type="region of interest" description="Disordered" evidence="2">
    <location>
        <begin position="262"/>
        <end position="371"/>
    </location>
</feature>
<reference evidence="3 4" key="1">
    <citation type="journal article" date="2012" name="Genome Biol.">
        <title>Genome and low-iron response of an oceanic diatom adapted to chronic iron limitation.</title>
        <authorList>
            <person name="Lommer M."/>
            <person name="Specht M."/>
            <person name="Roy A.S."/>
            <person name="Kraemer L."/>
            <person name="Andreson R."/>
            <person name="Gutowska M.A."/>
            <person name="Wolf J."/>
            <person name="Bergner S.V."/>
            <person name="Schilhabel M.B."/>
            <person name="Klostermeier U.C."/>
            <person name="Beiko R.G."/>
            <person name="Rosenstiel P."/>
            <person name="Hippler M."/>
            <person name="Laroche J."/>
        </authorList>
    </citation>
    <scope>NUCLEOTIDE SEQUENCE [LARGE SCALE GENOMIC DNA]</scope>
    <source>
        <strain evidence="3 4">CCMP1005</strain>
    </source>
</reference>
<dbReference type="Proteomes" id="UP000266841">
    <property type="component" value="Unassembled WGS sequence"/>
</dbReference>
<keyword evidence="4" id="KW-1185">Reference proteome</keyword>
<feature type="compositionally biased region" description="Basic residues" evidence="2">
    <location>
        <begin position="320"/>
        <end position="336"/>
    </location>
</feature>
<name>K0R7T3_THAOC</name>